<dbReference type="EMBL" id="JAGFNP010000004">
    <property type="protein sequence ID" value="MBO3732962.1"/>
    <property type="molecule type" value="Genomic_DNA"/>
</dbReference>
<dbReference type="SUPFAM" id="SSF111331">
    <property type="entry name" value="NAD kinase/diacylglycerol kinase-like"/>
    <property type="match status" value="1"/>
</dbReference>
<evidence type="ECO:0000313" key="1">
    <source>
        <dbReference type="EMBL" id="MBO3732962.1"/>
    </source>
</evidence>
<accession>A0ABS3U5K2</accession>
<evidence type="ECO:0000313" key="2">
    <source>
        <dbReference type="Proteomes" id="UP000681341"/>
    </source>
</evidence>
<keyword evidence="2" id="KW-1185">Reference proteome</keyword>
<dbReference type="InterPro" id="IPR016064">
    <property type="entry name" value="NAD/diacylglycerol_kinase_sf"/>
</dbReference>
<dbReference type="RefSeq" id="WP_208495773.1">
    <property type="nucleotide sequence ID" value="NZ_JAGFNP010000004.1"/>
</dbReference>
<protein>
    <recommendedName>
        <fullName evidence="3">Inorganic polyphosphate kinase</fullName>
    </recommendedName>
</protein>
<dbReference type="Proteomes" id="UP000681341">
    <property type="component" value="Unassembled WGS sequence"/>
</dbReference>
<name>A0ABS3U5K2_9ACTN</name>
<gene>
    <name evidence="1" type="ORF">J5V16_09020</name>
</gene>
<proteinExistence type="predicted"/>
<reference evidence="1 2" key="1">
    <citation type="submission" date="2021-03" db="EMBL/GenBank/DDBJ databases">
        <title>Glycomyces sp. nov., a novel actinomycete isolated from soil.</title>
        <authorList>
            <person name="Yang X."/>
            <person name="Xu X."/>
        </authorList>
    </citation>
    <scope>NUCLEOTIDE SEQUENCE [LARGE SCALE GENOMIC DNA]</scope>
    <source>
        <strain evidence="1 2">NEAU-S30</strain>
    </source>
</reference>
<sequence>MSATLAPRVVVVSRRSELDELLVRHGTRAAAEHFLRQRGRDLDEVAARHEALEAALTTVDAAVPSDWRRGRVDRDDLPRFLFGPEDIVVAVGQDGLVANLAKYLAGQPVLGVDPEPGLNPGVLVRFGAGEVGAALRAVEAQAAAVRPLTMVAARLDDGQVLAGLNEVYAGHGTHQSARYRLIGADGWGERQSSSGVLVGTGTGATGWTASIAADRGWKGALPEPESPSLSWFVREAWPSPATGATLTAGMLQRGEELRLVCESERLVVFADGVESDHLTVTWGQQITIGLADHRLRLVVPG</sequence>
<evidence type="ECO:0008006" key="3">
    <source>
        <dbReference type="Google" id="ProtNLM"/>
    </source>
</evidence>
<organism evidence="1 2">
    <name type="scientific">Glycomyces niveus</name>
    <dbReference type="NCBI Taxonomy" id="2820287"/>
    <lineage>
        <taxon>Bacteria</taxon>
        <taxon>Bacillati</taxon>
        <taxon>Actinomycetota</taxon>
        <taxon>Actinomycetes</taxon>
        <taxon>Glycomycetales</taxon>
        <taxon>Glycomycetaceae</taxon>
        <taxon>Glycomyces</taxon>
    </lineage>
</organism>
<comment type="caution">
    <text evidence="1">The sequence shown here is derived from an EMBL/GenBank/DDBJ whole genome shotgun (WGS) entry which is preliminary data.</text>
</comment>